<dbReference type="KEGG" id="bmx:BMS_1733"/>
<name>E1X1H2_HALMS</name>
<sequence length="175" mass="20043">MKVIGSIILFITILSAKAEIPDHGNFCYADSCSNPQMVMWDFYKELDQFNIVESQVFSGDCFHSSPIYSNEVNHHGVILIDRNGKDTHMGGKFSFFAKKNPYKNWDIERARADFTDIYSKEKRLTVTSKFAYIDLNPGELPIMRYWFKSTGDADTLMLIGTWGASHSFICELRAN</sequence>
<organism evidence="1 2">
    <name type="scientific">Halobacteriovorax marinus (strain ATCC BAA-682 / DSM 15412 / SJ)</name>
    <name type="common">Bacteriovorax marinus</name>
    <dbReference type="NCBI Taxonomy" id="862908"/>
    <lineage>
        <taxon>Bacteria</taxon>
        <taxon>Pseudomonadati</taxon>
        <taxon>Bdellovibrionota</taxon>
        <taxon>Bacteriovoracia</taxon>
        <taxon>Bacteriovoracales</taxon>
        <taxon>Halobacteriovoraceae</taxon>
        <taxon>Halobacteriovorax</taxon>
    </lineage>
</organism>
<evidence type="ECO:0000313" key="2">
    <source>
        <dbReference type="Proteomes" id="UP000008963"/>
    </source>
</evidence>
<dbReference type="PATRIC" id="fig|862908.3.peg.1647"/>
<keyword evidence="2" id="KW-1185">Reference proteome</keyword>
<dbReference type="Proteomes" id="UP000008963">
    <property type="component" value="Chromosome"/>
</dbReference>
<protein>
    <submittedName>
        <fullName evidence="1">Uncharacterized protein</fullName>
    </submittedName>
</protein>
<reference evidence="2" key="1">
    <citation type="journal article" date="2013" name="ISME J.">
        <title>A small predatory core genome in the divergent marine Bacteriovorax marinus SJ and the terrestrial Bdellovibrio bacteriovorus.</title>
        <authorList>
            <person name="Crossman L.C."/>
            <person name="Chen H."/>
            <person name="Cerdeno-Tarraga A.M."/>
            <person name="Brooks K."/>
            <person name="Quail M.A."/>
            <person name="Pineiro S.A."/>
            <person name="Hobley L."/>
            <person name="Sockett R.E."/>
            <person name="Bentley S.D."/>
            <person name="Parkhill J."/>
            <person name="Williams H.N."/>
            <person name="Stine O.C."/>
        </authorList>
    </citation>
    <scope>NUCLEOTIDE SEQUENCE [LARGE SCALE GENOMIC DNA]</scope>
    <source>
        <strain evidence="2">ATCC BAA-682 / DSM 15412 / SJ</strain>
    </source>
</reference>
<dbReference type="EMBL" id="FQ312005">
    <property type="protein sequence ID" value="CBW26563.1"/>
    <property type="molecule type" value="Genomic_DNA"/>
</dbReference>
<dbReference type="AlphaFoldDB" id="E1X1H2"/>
<dbReference type="RefSeq" id="WP_014244344.1">
    <property type="nucleotide sequence ID" value="NC_016620.1"/>
</dbReference>
<gene>
    <name evidence="1" type="ordered locus">BMS_1733</name>
</gene>
<proteinExistence type="predicted"/>
<accession>E1X1H2</accession>
<dbReference type="HOGENOM" id="CLU_1530473_0_0_7"/>
<evidence type="ECO:0000313" key="1">
    <source>
        <dbReference type="EMBL" id="CBW26563.1"/>
    </source>
</evidence>